<keyword evidence="3" id="KW-0804">Transcription</keyword>
<evidence type="ECO:0000256" key="2">
    <source>
        <dbReference type="ARBA" id="ARBA00023125"/>
    </source>
</evidence>
<protein>
    <submittedName>
        <fullName evidence="5">Helix-turn-helix domain-containing protein</fullName>
    </submittedName>
</protein>
<dbReference type="InterPro" id="IPR050204">
    <property type="entry name" value="AraC_XylS_family_regulators"/>
</dbReference>
<dbReference type="SMART" id="SM00342">
    <property type="entry name" value="HTH_ARAC"/>
    <property type="match status" value="1"/>
</dbReference>
<name>A0ABT2FU82_9CORY</name>
<evidence type="ECO:0000313" key="5">
    <source>
        <dbReference type="EMBL" id="MCS5478785.1"/>
    </source>
</evidence>
<keyword evidence="1" id="KW-0805">Transcription regulation</keyword>
<dbReference type="Gene3D" id="1.10.10.60">
    <property type="entry name" value="Homeodomain-like"/>
    <property type="match status" value="1"/>
</dbReference>
<gene>
    <name evidence="5" type="ORF">NYP18_03855</name>
</gene>
<keyword evidence="2" id="KW-0238">DNA-binding</keyword>
<evidence type="ECO:0000313" key="6">
    <source>
        <dbReference type="Proteomes" id="UP001205965"/>
    </source>
</evidence>
<dbReference type="InterPro" id="IPR035418">
    <property type="entry name" value="AraC-bd_2"/>
</dbReference>
<dbReference type="InterPro" id="IPR020449">
    <property type="entry name" value="Tscrpt_reg_AraC-type_HTH"/>
</dbReference>
<reference evidence="5 6" key="1">
    <citation type="submission" date="2022-08" db="EMBL/GenBank/DDBJ databases">
        <title>YIM 101645 draft genome.</title>
        <authorList>
            <person name="Chen X."/>
        </authorList>
    </citation>
    <scope>NUCLEOTIDE SEQUENCE [LARGE SCALE GENOMIC DNA]</scope>
    <source>
        <strain evidence="5 6">YIM 101645</strain>
    </source>
</reference>
<dbReference type="PANTHER" id="PTHR46796:SF6">
    <property type="entry name" value="ARAC SUBFAMILY"/>
    <property type="match status" value="1"/>
</dbReference>
<evidence type="ECO:0000256" key="3">
    <source>
        <dbReference type="ARBA" id="ARBA00023163"/>
    </source>
</evidence>
<sequence length="318" mass="34774">MTKTQTVDRWRHLTASAFARAEIVPAAQQFVGTMRTQRFGAVDISQVEVGRHRVNRSVEHVRSSREHNLIVGLQLGGNSLIIQDGRIAALSPGDIAVYSTARPYSIVADEPMVCMGVKLPPTMLTVQDGLLENVTARCLSPDNTLRTSFIEVLRAAAHPDAPLSDAARPLTARMLGDMVSIMCINEAELLGLVDTPQTDEDLIAEVLAYAYAHLSDPALTAGEVAASCHISVRTLYHLLAARGIKLSAWIRTQRLEKCRHALADPQLAHLPVAQIAARWGFRNAAYFSTVFRAEFGSSPDAYRRRTRTAAELTEAGPR</sequence>
<dbReference type="EMBL" id="JANWTC010000002">
    <property type="protein sequence ID" value="MCS5478785.1"/>
    <property type="molecule type" value="Genomic_DNA"/>
</dbReference>
<dbReference type="Proteomes" id="UP001205965">
    <property type="component" value="Unassembled WGS sequence"/>
</dbReference>
<accession>A0ABT2FU82</accession>
<dbReference type="Pfam" id="PF12833">
    <property type="entry name" value="HTH_18"/>
    <property type="match status" value="1"/>
</dbReference>
<dbReference type="RefSeq" id="WP_259426860.1">
    <property type="nucleotide sequence ID" value="NZ_JANWTC010000002.1"/>
</dbReference>
<dbReference type="InterPro" id="IPR018060">
    <property type="entry name" value="HTH_AraC"/>
</dbReference>
<comment type="caution">
    <text evidence="5">The sequence shown here is derived from an EMBL/GenBank/DDBJ whole genome shotgun (WGS) entry which is preliminary data.</text>
</comment>
<evidence type="ECO:0000256" key="1">
    <source>
        <dbReference type="ARBA" id="ARBA00023015"/>
    </source>
</evidence>
<dbReference type="PROSITE" id="PS01124">
    <property type="entry name" value="HTH_ARAC_FAMILY_2"/>
    <property type="match status" value="1"/>
</dbReference>
<dbReference type="Pfam" id="PF14525">
    <property type="entry name" value="AraC_binding_2"/>
    <property type="match status" value="1"/>
</dbReference>
<proteinExistence type="predicted"/>
<feature type="domain" description="HTH araC/xylS-type" evidence="4">
    <location>
        <begin position="204"/>
        <end position="305"/>
    </location>
</feature>
<organism evidence="5 6">
    <name type="scientific">Corynebacterium lemuris</name>
    <dbReference type="NCBI Taxonomy" id="1859292"/>
    <lineage>
        <taxon>Bacteria</taxon>
        <taxon>Bacillati</taxon>
        <taxon>Actinomycetota</taxon>
        <taxon>Actinomycetes</taxon>
        <taxon>Mycobacteriales</taxon>
        <taxon>Corynebacteriaceae</taxon>
        <taxon>Corynebacterium</taxon>
    </lineage>
</organism>
<evidence type="ECO:0000259" key="4">
    <source>
        <dbReference type="PROSITE" id="PS01124"/>
    </source>
</evidence>
<dbReference type="InterPro" id="IPR009057">
    <property type="entry name" value="Homeodomain-like_sf"/>
</dbReference>
<dbReference type="PRINTS" id="PR00032">
    <property type="entry name" value="HTHARAC"/>
</dbReference>
<dbReference type="PANTHER" id="PTHR46796">
    <property type="entry name" value="HTH-TYPE TRANSCRIPTIONAL ACTIVATOR RHAS-RELATED"/>
    <property type="match status" value="1"/>
</dbReference>
<dbReference type="SUPFAM" id="SSF46689">
    <property type="entry name" value="Homeodomain-like"/>
    <property type="match status" value="1"/>
</dbReference>
<keyword evidence="6" id="KW-1185">Reference proteome</keyword>